<dbReference type="RefSeq" id="WP_146586682.1">
    <property type="nucleotide sequence ID" value="NZ_SJPO01000004.1"/>
</dbReference>
<dbReference type="OrthoDB" id="244732at2"/>
<dbReference type="SUPFAM" id="SSF50998">
    <property type="entry name" value="Quinoprotein alcohol dehydrogenase-like"/>
    <property type="match status" value="1"/>
</dbReference>
<feature type="domain" description="Pyrrolo-quinoline quinone repeat" evidence="1">
    <location>
        <begin position="101"/>
        <end position="345"/>
    </location>
</feature>
<name>A0A5C5YRP1_9BACT</name>
<dbReference type="AlphaFoldDB" id="A0A5C5YRP1"/>
<protein>
    <submittedName>
        <fullName evidence="2">Outer membrane biogenesis protein BamB</fullName>
    </submittedName>
</protein>
<dbReference type="Pfam" id="PF13360">
    <property type="entry name" value="PQQ_2"/>
    <property type="match status" value="1"/>
</dbReference>
<dbReference type="Proteomes" id="UP000318478">
    <property type="component" value="Unassembled WGS sequence"/>
</dbReference>
<sequence>MKQLFGMMIVTLVSISVTCGDDASAGDWDRFRGPNGAGVIEGPPVPTTWSADQNLKWRTPLPGKGTSSPVVSEGRVYLTAYTGYGLDEENPGDPTELTRHLLALDRATGEELWRKSVASGGDEDPYKGFITQHGYASSTPASDGEHVFAVLGKSGLFAFDRDGNQLWQVDLGTKSDPAKWGDGSSPILVGDIVVVNAGILGNKLLGLNKETGEELWSVEDEAFTNSWSTPTTVEVGGRTLVLFNVPKKIIAVDPRDGSTVWTAASPLDSPSGSIVVQDGKAYLMGGRGGDAMAVAVDGQGDVSATHTLWREKLRSGIDTPVAVGGNLHWTSGGVFYAASMEDGDYVYKERLPRLGGPTGGFPNSDYASPIAVGDQIVQFTRSGESYVIQAGDEFQVTAHNPAFADDDSDFSATPAASDGELFVRSDKYLYCLSAE</sequence>
<dbReference type="InterPro" id="IPR002372">
    <property type="entry name" value="PQQ_rpt_dom"/>
</dbReference>
<comment type="caution">
    <text evidence="2">The sequence shown here is derived from an EMBL/GenBank/DDBJ whole genome shotgun (WGS) entry which is preliminary data.</text>
</comment>
<dbReference type="Gene3D" id="2.40.10.480">
    <property type="match status" value="1"/>
</dbReference>
<evidence type="ECO:0000259" key="1">
    <source>
        <dbReference type="Pfam" id="PF13360"/>
    </source>
</evidence>
<dbReference type="SMART" id="SM00564">
    <property type="entry name" value="PQQ"/>
    <property type="match status" value="4"/>
</dbReference>
<dbReference type="PANTHER" id="PTHR34512">
    <property type="entry name" value="CELL SURFACE PROTEIN"/>
    <property type="match status" value="1"/>
</dbReference>
<dbReference type="PANTHER" id="PTHR34512:SF30">
    <property type="entry name" value="OUTER MEMBRANE PROTEIN ASSEMBLY FACTOR BAMB"/>
    <property type="match status" value="1"/>
</dbReference>
<dbReference type="Gene3D" id="2.130.10.10">
    <property type="entry name" value="YVTN repeat-like/Quinoprotein amine dehydrogenase"/>
    <property type="match status" value="1"/>
</dbReference>
<evidence type="ECO:0000313" key="2">
    <source>
        <dbReference type="EMBL" id="TWT77493.1"/>
    </source>
</evidence>
<dbReference type="EMBL" id="SJPO01000004">
    <property type="protein sequence ID" value="TWT77493.1"/>
    <property type="molecule type" value="Genomic_DNA"/>
</dbReference>
<organism evidence="2 3">
    <name type="scientific">Posidoniimonas polymericola</name>
    <dbReference type="NCBI Taxonomy" id="2528002"/>
    <lineage>
        <taxon>Bacteria</taxon>
        <taxon>Pseudomonadati</taxon>
        <taxon>Planctomycetota</taxon>
        <taxon>Planctomycetia</taxon>
        <taxon>Pirellulales</taxon>
        <taxon>Lacipirellulaceae</taxon>
        <taxon>Posidoniimonas</taxon>
    </lineage>
</organism>
<dbReference type="InterPro" id="IPR011047">
    <property type="entry name" value="Quinoprotein_ADH-like_sf"/>
</dbReference>
<reference evidence="2 3" key="1">
    <citation type="submission" date="2019-02" db="EMBL/GenBank/DDBJ databases">
        <title>Deep-cultivation of Planctomycetes and their phenomic and genomic characterization uncovers novel biology.</title>
        <authorList>
            <person name="Wiegand S."/>
            <person name="Jogler M."/>
            <person name="Boedeker C."/>
            <person name="Pinto D."/>
            <person name="Vollmers J."/>
            <person name="Rivas-Marin E."/>
            <person name="Kohn T."/>
            <person name="Peeters S.H."/>
            <person name="Heuer A."/>
            <person name="Rast P."/>
            <person name="Oberbeckmann S."/>
            <person name="Bunk B."/>
            <person name="Jeske O."/>
            <person name="Meyerdierks A."/>
            <person name="Storesund J.E."/>
            <person name="Kallscheuer N."/>
            <person name="Luecker S."/>
            <person name="Lage O.M."/>
            <person name="Pohl T."/>
            <person name="Merkel B.J."/>
            <person name="Hornburger P."/>
            <person name="Mueller R.-W."/>
            <person name="Bruemmer F."/>
            <person name="Labrenz M."/>
            <person name="Spormann A.M."/>
            <person name="Op Den Camp H."/>
            <person name="Overmann J."/>
            <person name="Amann R."/>
            <person name="Jetten M.S.M."/>
            <person name="Mascher T."/>
            <person name="Medema M.H."/>
            <person name="Devos D.P."/>
            <person name="Kaster A.-K."/>
            <person name="Ovreas L."/>
            <person name="Rohde M."/>
            <person name="Galperin M.Y."/>
            <person name="Jogler C."/>
        </authorList>
    </citation>
    <scope>NUCLEOTIDE SEQUENCE [LARGE SCALE GENOMIC DNA]</scope>
    <source>
        <strain evidence="2 3">Pla123a</strain>
    </source>
</reference>
<evidence type="ECO:0000313" key="3">
    <source>
        <dbReference type="Proteomes" id="UP000318478"/>
    </source>
</evidence>
<dbReference type="InterPro" id="IPR015943">
    <property type="entry name" value="WD40/YVTN_repeat-like_dom_sf"/>
</dbReference>
<proteinExistence type="predicted"/>
<dbReference type="InterPro" id="IPR018391">
    <property type="entry name" value="PQQ_b-propeller_rpt"/>
</dbReference>
<keyword evidence="3" id="KW-1185">Reference proteome</keyword>
<accession>A0A5C5YRP1</accession>
<gene>
    <name evidence="2" type="ORF">Pla123a_21540</name>
</gene>